<keyword evidence="10" id="KW-0460">Magnesium</keyword>
<evidence type="ECO:0000256" key="8">
    <source>
        <dbReference type="ARBA" id="ARBA00022763"/>
    </source>
</evidence>
<feature type="compositionally biased region" description="Basic and acidic residues" evidence="15">
    <location>
        <begin position="315"/>
        <end position="330"/>
    </location>
</feature>
<evidence type="ECO:0000256" key="3">
    <source>
        <dbReference type="ARBA" id="ARBA00005283"/>
    </source>
</evidence>
<dbReference type="Pfam" id="PF00867">
    <property type="entry name" value="XPG_I"/>
    <property type="match status" value="1"/>
</dbReference>
<comment type="similarity">
    <text evidence="14">Belongs to the XPG/RAD2 endonuclease family. GEN subfamily.</text>
</comment>
<reference evidence="18" key="2">
    <citation type="submission" date="2019-06" db="EMBL/GenBank/DDBJ databases">
        <title>Genomics analysis of Aphanomyces spp. identifies a new class of oomycete effector associated with host adaptation.</title>
        <authorList>
            <person name="Gaulin E."/>
        </authorList>
    </citation>
    <scope>NUCLEOTIDE SEQUENCE</scope>
    <source>
        <strain evidence="18">CBS 578.67</strain>
    </source>
</reference>
<keyword evidence="12" id="KW-0234">DNA repair</keyword>
<dbReference type="InterPro" id="IPR006086">
    <property type="entry name" value="XPG-I_dom"/>
</dbReference>
<evidence type="ECO:0000256" key="15">
    <source>
        <dbReference type="SAM" id="MobiDB-lite"/>
    </source>
</evidence>
<evidence type="ECO:0000256" key="7">
    <source>
        <dbReference type="ARBA" id="ARBA00022759"/>
    </source>
</evidence>
<comment type="subcellular location">
    <subcellularLocation>
        <location evidence="2">Nucleus</location>
    </subcellularLocation>
</comment>
<reference evidence="19 20" key="1">
    <citation type="submission" date="2019-03" db="EMBL/GenBank/DDBJ databases">
        <authorList>
            <person name="Gaulin E."/>
            <person name="Dumas B."/>
        </authorList>
    </citation>
    <scope>NUCLEOTIDE SEQUENCE [LARGE SCALE GENOMIC DNA]</scope>
    <source>
        <strain evidence="19">CBS 568.67</strain>
    </source>
</reference>
<feature type="domain" description="XPG N-terminal" evidence="17">
    <location>
        <begin position="1"/>
        <end position="81"/>
    </location>
</feature>
<evidence type="ECO:0000256" key="6">
    <source>
        <dbReference type="ARBA" id="ARBA00022723"/>
    </source>
</evidence>
<dbReference type="AlphaFoldDB" id="A0A485KNH1"/>
<dbReference type="SMART" id="SM00485">
    <property type="entry name" value="XPGN"/>
    <property type="match status" value="1"/>
</dbReference>
<dbReference type="GO" id="GO:0046872">
    <property type="term" value="F:metal ion binding"/>
    <property type="evidence" value="ECO:0007669"/>
    <property type="project" value="UniProtKB-KW"/>
</dbReference>
<evidence type="ECO:0000313" key="18">
    <source>
        <dbReference type="EMBL" id="KAF0699792.1"/>
    </source>
</evidence>
<dbReference type="GO" id="GO:0006289">
    <property type="term" value="P:nucleotide-excision repair"/>
    <property type="evidence" value="ECO:0007669"/>
    <property type="project" value="InterPro"/>
</dbReference>
<dbReference type="PRINTS" id="PR00853">
    <property type="entry name" value="XPGRADSUPER"/>
</dbReference>
<dbReference type="FunFam" id="1.10.150.20:FF:000030">
    <property type="entry name" value="Flap endonuclease GEN-like 1"/>
    <property type="match status" value="1"/>
</dbReference>
<dbReference type="SMART" id="SM00279">
    <property type="entry name" value="HhH2"/>
    <property type="match status" value="1"/>
</dbReference>
<evidence type="ECO:0000259" key="16">
    <source>
        <dbReference type="SMART" id="SM00484"/>
    </source>
</evidence>
<evidence type="ECO:0000256" key="10">
    <source>
        <dbReference type="ARBA" id="ARBA00022842"/>
    </source>
</evidence>
<gene>
    <name evidence="19" type="primary">Aste57867_9673</name>
    <name evidence="18" type="ORF">As57867_009635</name>
    <name evidence="19" type="ORF">ASTE57867_9673</name>
</gene>
<name>A0A485KNH1_9STRA</name>
<evidence type="ECO:0000256" key="14">
    <source>
        <dbReference type="ARBA" id="ARBA00038112"/>
    </source>
</evidence>
<feature type="region of interest" description="Disordered" evidence="15">
    <location>
        <begin position="302"/>
        <end position="364"/>
    </location>
</feature>
<dbReference type="CDD" id="cd09904">
    <property type="entry name" value="H3TH_XPG"/>
    <property type="match status" value="1"/>
</dbReference>
<evidence type="ECO:0000256" key="12">
    <source>
        <dbReference type="ARBA" id="ARBA00023204"/>
    </source>
</evidence>
<dbReference type="InterPro" id="IPR036279">
    <property type="entry name" value="5-3_exonuclease_C_sf"/>
</dbReference>
<dbReference type="Gene3D" id="3.40.50.1010">
    <property type="entry name" value="5'-nuclease"/>
    <property type="match status" value="2"/>
</dbReference>
<dbReference type="PRINTS" id="PR00066">
    <property type="entry name" value="XRODRMPGMNTG"/>
</dbReference>
<accession>A0A485KNH1</accession>
<evidence type="ECO:0000256" key="11">
    <source>
        <dbReference type="ARBA" id="ARBA00023128"/>
    </source>
</evidence>
<keyword evidence="8" id="KW-0227">DNA damage</keyword>
<dbReference type="EMBL" id="VJMH01005155">
    <property type="protein sequence ID" value="KAF0699792.1"/>
    <property type="molecule type" value="Genomic_DNA"/>
</dbReference>
<dbReference type="Gene3D" id="1.10.150.20">
    <property type="entry name" value="5' to 3' exonuclease, C-terminal subdomain"/>
    <property type="match status" value="1"/>
</dbReference>
<evidence type="ECO:0000313" key="19">
    <source>
        <dbReference type="EMBL" id="VFT86552.1"/>
    </source>
</evidence>
<evidence type="ECO:0000256" key="13">
    <source>
        <dbReference type="ARBA" id="ARBA00023242"/>
    </source>
</evidence>
<feature type="compositionally biased region" description="Polar residues" evidence="15">
    <location>
        <begin position="304"/>
        <end position="314"/>
    </location>
</feature>
<dbReference type="InterPro" id="IPR001044">
    <property type="entry name" value="XPG/Rad2_eukaryotes"/>
</dbReference>
<evidence type="ECO:0000256" key="5">
    <source>
        <dbReference type="ARBA" id="ARBA00022722"/>
    </source>
</evidence>
<keyword evidence="13" id="KW-0539">Nucleus</keyword>
<comment type="cofactor">
    <cofactor evidence="1">
        <name>Mg(2+)</name>
        <dbReference type="ChEBI" id="CHEBI:18420"/>
    </cofactor>
</comment>
<keyword evidence="6" id="KW-0479">Metal-binding</keyword>
<dbReference type="Pfam" id="PF00752">
    <property type="entry name" value="XPG_N"/>
    <property type="match status" value="1"/>
</dbReference>
<dbReference type="PANTHER" id="PTHR16171">
    <property type="entry name" value="DNA REPAIR PROTEIN COMPLEMENTING XP-G CELLS-RELATED"/>
    <property type="match status" value="1"/>
</dbReference>
<dbReference type="InterPro" id="IPR006084">
    <property type="entry name" value="XPG/Rad2"/>
</dbReference>
<dbReference type="CDD" id="cd09868">
    <property type="entry name" value="PIN_XPG_RAD2"/>
    <property type="match status" value="2"/>
</dbReference>
<dbReference type="InterPro" id="IPR029060">
    <property type="entry name" value="PIN-like_dom_sf"/>
</dbReference>
<feature type="domain" description="XPG-I" evidence="16">
    <location>
        <begin position="599"/>
        <end position="668"/>
    </location>
</feature>
<evidence type="ECO:0000256" key="4">
    <source>
        <dbReference type="ARBA" id="ARBA00022553"/>
    </source>
</evidence>
<dbReference type="GO" id="GO:0005634">
    <property type="term" value="C:nucleus"/>
    <property type="evidence" value="ECO:0007669"/>
    <property type="project" value="UniProtKB-SubCell"/>
</dbReference>
<dbReference type="SUPFAM" id="SSF88723">
    <property type="entry name" value="PIN domain-like"/>
    <property type="match status" value="1"/>
</dbReference>
<keyword evidence="11" id="KW-0496">Mitochondrion</keyword>
<keyword evidence="20" id="KW-1185">Reference proteome</keyword>
<dbReference type="EMBL" id="CAADRA010005176">
    <property type="protein sequence ID" value="VFT86552.1"/>
    <property type="molecule type" value="Genomic_DNA"/>
</dbReference>
<comment type="similarity">
    <text evidence="3">Belongs to the XPG/RAD2 endonuclease family. XPG subfamily.</text>
</comment>
<proteinExistence type="inferred from homology"/>
<dbReference type="GO" id="GO:0048256">
    <property type="term" value="F:flap endonuclease activity"/>
    <property type="evidence" value="ECO:0007669"/>
    <property type="project" value="UniProtKB-ARBA"/>
</dbReference>
<dbReference type="SUPFAM" id="SSF47807">
    <property type="entry name" value="5' to 3' exonuclease, C-terminal subdomain"/>
    <property type="match status" value="1"/>
</dbReference>
<evidence type="ECO:0000259" key="17">
    <source>
        <dbReference type="SMART" id="SM00485"/>
    </source>
</evidence>
<keyword evidence="4" id="KW-0597">Phosphoprotein</keyword>
<evidence type="ECO:0000313" key="20">
    <source>
        <dbReference type="Proteomes" id="UP000332933"/>
    </source>
</evidence>
<keyword evidence="9" id="KW-0378">Hydrolase</keyword>
<dbReference type="SMART" id="SM00484">
    <property type="entry name" value="XPGI"/>
    <property type="match status" value="1"/>
</dbReference>
<dbReference type="InterPro" id="IPR008918">
    <property type="entry name" value="HhH2"/>
</dbReference>
<keyword evidence="7" id="KW-0255">Endonuclease</keyword>
<dbReference type="Proteomes" id="UP000332933">
    <property type="component" value="Unassembled WGS sequence"/>
</dbReference>
<keyword evidence="5" id="KW-0540">Nuclease</keyword>
<evidence type="ECO:0000256" key="9">
    <source>
        <dbReference type="ARBA" id="ARBA00022801"/>
    </source>
</evidence>
<organism evidence="19 20">
    <name type="scientific">Aphanomyces stellatus</name>
    <dbReference type="NCBI Taxonomy" id="120398"/>
    <lineage>
        <taxon>Eukaryota</taxon>
        <taxon>Sar</taxon>
        <taxon>Stramenopiles</taxon>
        <taxon>Oomycota</taxon>
        <taxon>Saprolegniomycetes</taxon>
        <taxon>Saprolegniales</taxon>
        <taxon>Verrucalvaceae</taxon>
        <taxon>Aphanomyces</taxon>
    </lineage>
</organism>
<dbReference type="OrthoDB" id="31113at2759"/>
<dbReference type="InterPro" id="IPR006085">
    <property type="entry name" value="XPG_DNA_repair_N"/>
</dbReference>
<protein>
    <submittedName>
        <fullName evidence="19">Aste57867_9673 protein</fullName>
    </submittedName>
</protein>
<evidence type="ECO:0000256" key="1">
    <source>
        <dbReference type="ARBA" id="ARBA00001946"/>
    </source>
</evidence>
<evidence type="ECO:0000256" key="2">
    <source>
        <dbReference type="ARBA" id="ARBA00004123"/>
    </source>
</evidence>
<dbReference type="PANTHER" id="PTHR16171:SF7">
    <property type="entry name" value="DNA REPAIR PROTEIN RAD2"/>
    <property type="match status" value="1"/>
</dbReference>
<sequence>MESLSGQILAVDASIWLTQFVKAMRDPEDGSMMRNAHLLGTFRRVSKLLFYGIRPVFVFDGDTPAIKLKTLHQRRSRREKSQISLTQTAQKILLKHLKEKDFAAENGIVQIESTTVQHTSSEVNNAVISSPEARNASSIDSDDDESWRYQHDQFESFQRDRRQEARDTFLTLAGKPEEYSLAQIRTFLKSSQINREMKAKTNALDSPESGRRISSDAERRYVYVKKVSSSAKGNTVPCDSNAPILDNLNLSIGVFSDYVRKQAEYERIPISKEKQCSELQKAESSEYSNSVLLESKHPDWFAKESTQSHSTESLRWTREKDEPGEKDKKQLSASNFQQDEAFFPWDEEEETKASLESDGDGSDIDWEDVDVSNGTDTVPLNNEIPLKEIDSTYLSQGNDDLDVVDTVTRSDITTPISKGQKSDFDNTIEDAMAKNTLDFASMPSIRRDPLKTTISYDSDLTFDRYGLDDINDDEIMQLQNEPNADALQSAMSTASNLTQWAAGAVKRAILNHHDRSIQNVSPKYGKINTSEWNEMETPRYLTRQTLVDTPQQDDPVVPLQYESKHGDTDDELKKFRNQQMREVDGVTDDMKSQVMDLLRLFGVPFLVCPMEAEAQCAMLETLGLVNGVITDDSDIFAFGGKRVYKNMFKESKFVEAFFAEDIERELGLNQDSMIALALLLGSDYTDGIRGVGIVNATEIVHAFETLEGLHKFKQWVHEYNLQEQIKPHKKLTELEISKLDALERFKYNHHTIRRHWHVSDIFPNPQVIKAYRNPETDKSNSRFSWSMPDLANLRVFCGAAFGWPMEKVNATLLPVIQAASRGLQTQTRIDNYFTSYQDNIKYAKIKSKRLKAVVNEIQGMYMTNEFAFSVLNCIYTVDKKRSRN</sequence>
<dbReference type="GO" id="GO:0003697">
    <property type="term" value="F:single-stranded DNA binding"/>
    <property type="evidence" value="ECO:0007669"/>
    <property type="project" value="InterPro"/>
</dbReference>